<dbReference type="InterPro" id="IPR032710">
    <property type="entry name" value="NTF2-like_dom_sf"/>
</dbReference>
<dbReference type="RefSeq" id="WP_073502350.1">
    <property type="nucleotide sequence ID" value="NZ_FRBI01000031.1"/>
</dbReference>
<accession>A0A1M7QAD5</accession>
<gene>
    <name evidence="1" type="ORF">SAMN05216499_13138</name>
</gene>
<name>A0A1M7QAD5_9ACTN</name>
<dbReference type="SUPFAM" id="SSF54427">
    <property type="entry name" value="NTF2-like"/>
    <property type="match status" value="2"/>
</dbReference>
<evidence type="ECO:0000313" key="2">
    <source>
        <dbReference type="Proteomes" id="UP000184111"/>
    </source>
</evidence>
<evidence type="ECO:0000313" key="1">
    <source>
        <dbReference type="EMBL" id="SHN27573.1"/>
    </source>
</evidence>
<protein>
    <submittedName>
        <fullName evidence="1">Uncharacterized protein</fullName>
    </submittedName>
</protein>
<dbReference type="AlphaFoldDB" id="A0A1M7QAD5"/>
<reference evidence="1 2" key="1">
    <citation type="submission" date="2016-11" db="EMBL/GenBank/DDBJ databases">
        <authorList>
            <person name="Jaros S."/>
            <person name="Januszkiewicz K."/>
            <person name="Wedrychowicz H."/>
        </authorList>
    </citation>
    <scope>NUCLEOTIDE SEQUENCE [LARGE SCALE GENOMIC DNA]</scope>
    <source>
        <strain evidence="1 2">CGMCC 4.2025</strain>
    </source>
</reference>
<dbReference type="OrthoDB" id="1163083at2"/>
<dbReference type="Gene3D" id="3.10.450.50">
    <property type="match status" value="2"/>
</dbReference>
<dbReference type="Proteomes" id="UP000184111">
    <property type="component" value="Unassembled WGS sequence"/>
</dbReference>
<organism evidence="1 2">
    <name type="scientific">Actinacidiphila paucisporea</name>
    <dbReference type="NCBI Taxonomy" id="310782"/>
    <lineage>
        <taxon>Bacteria</taxon>
        <taxon>Bacillati</taxon>
        <taxon>Actinomycetota</taxon>
        <taxon>Actinomycetes</taxon>
        <taxon>Kitasatosporales</taxon>
        <taxon>Streptomycetaceae</taxon>
        <taxon>Actinacidiphila</taxon>
    </lineage>
</organism>
<proteinExistence type="predicted"/>
<sequence length="266" mass="28326">MSDPLLAALSGQAPAALAEDVSLATPITAPRIHGRDAVSRALRTYQDVLASPEVTARLKGDGREGAVYSASPGGRTVEILALATYDPAGPVAAVDVYGRPWPYMALLREEIAKVAPDLADPDLGTGPYAPEGPEPVWVDHPAVPPLAEDVVLYSPILTEEPSGKAVVGTVLQAAARSYDDLKVRAVLHAEGRSDFAVVIDEFVDGHVQQLVEVFTLDAGGDVAGIRVFTRPWLVTAHFRKRMYDLLHDTLGPEFWQGPDPRGPVAA</sequence>
<keyword evidence="2" id="KW-1185">Reference proteome</keyword>
<dbReference type="EMBL" id="FRBI01000031">
    <property type="protein sequence ID" value="SHN27573.1"/>
    <property type="molecule type" value="Genomic_DNA"/>
</dbReference>